<evidence type="ECO:0000259" key="12">
    <source>
        <dbReference type="Pfam" id="PF13880"/>
    </source>
</evidence>
<feature type="domain" description="N-acetyltransferase ESCO zinc-finger" evidence="11">
    <location>
        <begin position="71"/>
        <end position="106"/>
    </location>
</feature>
<keyword evidence="5" id="KW-0863">Zinc-finger</keyword>
<evidence type="ECO:0000256" key="1">
    <source>
        <dbReference type="ARBA" id="ARBA00004123"/>
    </source>
</evidence>
<dbReference type="EMBL" id="JABBWD010000072">
    <property type="protein sequence ID" value="KAG1769472.1"/>
    <property type="molecule type" value="Genomic_DNA"/>
</dbReference>
<evidence type="ECO:0000256" key="10">
    <source>
        <dbReference type="SAM" id="MobiDB-lite"/>
    </source>
</evidence>
<evidence type="ECO:0000256" key="6">
    <source>
        <dbReference type="ARBA" id="ARBA00022833"/>
    </source>
</evidence>
<comment type="similarity">
    <text evidence="2">Belongs to the acetyltransferase family. ECO subfamily.</text>
</comment>
<keyword evidence="7" id="KW-0539">Nucleus</keyword>
<evidence type="ECO:0000256" key="7">
    <source>
        <dbReference type="ARBA" id="ARBA00023242"/>
    </source>
</evidence>
<dbReference type="GO" id="GO:0008270">
    <property type="term" value="F:zinc ion binding"/>
    <property type="evidence" value="ECO:0007669"/>
    <property type="project" value="UniProtKB-KW"/>
</dbReference>
<dbReference type="Pfam" id="PF13878">
    <property type="entry name" value="zf-C2H2_3"/>
    <property type="match status" value="1"/>
</dbReference>
<evidence type="ECO:0000256" key="8">
    <source>
        <dbReference type="ARBA" id="ARBA00023306"/>
    </source>
</evidence>
<evidence type="ECO:0008006" key="15">
    <source>
        <dbReference type="Google" id="ProtNLM"/>
    </source>
</evidence>
<comment type="caution">
    <text evidence="13">The sequence shown here is derived from an EMBL/GenBank/DDBJ whole genome shotgun (WGS) entry which is preliminary data.</text>
</comment>
<keyword evidence="14" id="KW-1185">Reference proteome</keyword>
<dbReference type="GO" id="GO:0005634">
    <property type="term" value="C:nucleus"/>
    <property type="evidence" value="ECO:0007669"/>
    <property type="project" value="UniProtKB-SubCell"/>
</dbReference>
<protein>
    <recommendedName>
        <fullName evidence="15">N-acetyltransferase ECO1</fullName>
    </recommendedName>
</protein>
<keyword evidence="9" id="KW-0012">Acyltransferase</keyword>
<comment type="subcellular location">
    <subcellularLocation>
        <location evidence="1">Nucleus</location>
    </subcellularLocation>
</comment>
<dbReference type="OrthoDB" id="428854at2759"/>
<dbReference type="InterPro" id="IPR028009">
    <property type="entry name" value="ESCO_Acetyltransf_dom"/>
</dbReference>
<evidence type="ECO:0000313" key="13">
    <source>
        <dbReference type="EMBL" id="KAG1769472.1"/>
    </source>
</evidence>
<evidence type="ECO:0000256" key="5">
    <source>
        <dbReference type="ARBA" id="ARBA00022771"/>
    </source>
</evidence>
<reference evidence="13" key="1">
    <citation type="journal article" date="2020" name="New Phytol.">
        <title>Comparative genomics reveals dynamic genome evolution in host specialist ectomycorrhizal fungi.</title>
        <authorList>
            <person name="Lofgren L.A."/>
            <person name="Nguyen N.H."/>
            <person name="Vilgalys R."/>
            <person name="Ruytinx J."/>
            <person name="Liao H.L."/>
            <person name="Branco S."/>
            <person name="Kuo A."/>
            <person name="LaButti K."/>
            <person name="Lipzen A."/>
            <person name="Andreopoulos W."/>
            <person name="Pangilinan J."/>
            <person name="Riley R."/>
            <person name="Hundley H."/>
            <person name="Na H."/>
            <person name="Barry K."/>
            <person name="Grigoriev I.V."/>
            <person name="Stajich J.E."/>
            <person name="Kennedy P.G."/>
        </authorList>
    </citation>
    <scope>NUCLEOTIDE SEQUENCE</scope>
    <source>
        <strain evidence="13">DOB743</strain>
    </source>
</reference>
<feature type="compositionally biased region" description="Basic residues" evidence="10">
    <location>
        <begin position="1"/>
        <end position="11"/>
    </location>
</feature>
<dbReference type="GO" id="GO:0000785">
    <property type="term" value="C:chromatin"/>
    <property type="evidence" value="ECO:0007669"/>
    <property type="project" value="TreeGrafter"/>
</dbReference>
<dbReference type="InterPro" id="IPR028005">
    <property type="entry name" value="AcTrfase_ESCO_Znf_dom"/>
</dbReference>
<keyword evidence="3" id="KW-0808">Transferase</keyword>
<feature type="domain" description="N-acetyltransferase ESCO acetyl-transferase" evidence="12">
    <location>
        <begin position="266"/>
        <end position="324"/>
    </location>
</feature>
<dbReference type="Pfam" id="PF13880">
    <property type="entry name" value="Acetyltransf_13"/>
    <property type="match status" value="1"/>
</dbReference>
<keyword evidence="6" id="KW-0862">Zinc</keyword>
<feature type="region of interest" description="Disordered" evidence="10">
    <location>
        <begin position="1"/>
        <end position="64"/>
    </location>
</feature>
<dbReference type="PANTHER" id="PTHR45884:SF2">
    <property type="entry name" value="N-ACETYLTRANSFERASE ECO"/>
    <property type="match status" value="1"/>
</dbReference>
<dbReference type="Proteomes" id="UP000714275">
    <property type="component" value="Unassembled WGS sequence"/>
</dbReference>
<evidence type="ECO:0000256" key="2">
    <source>
        <dbReference type="ARBA" id="ARBA00005816"/>
    </source>
</evidence>
<dbReference type="SUPFAM" id="SSF55729">
    <property type="entry name" value="Acyl-CoA N-acyltransferases (Nat)"/>
    <property type="match status" value="1"/>
</dbReference>
<organism evidence="13 14">
    <name type="scientific">Suillus placidus</name>
    <dbReference type="NCBI Taxonomy" id="48579"/>
    <lineage>
        <taxon>Eukaryota</taxon>
        <taxon>Fungi</taxon>
        <taxon>Dikarya</taxon>
        <taxon>Basidiomycota</taxon>
        <taxon>Agaricomycotina</taxon>
        <taxon>Agaricomycetes</taxon>
        <taxon>Agaricomycetidae</taxon>
        <taxon>Boletales</taxon>
        <taxon>Suillineae</taxon>
        <taxon>Suillaceae</taxon>
        <taxon>Suillus</taxon>
    </lineage>
</organism>
<evidence type="ECO:0000256" key="9">
    <source>
        <dbReference type="ARBA" id="ARBA00023315"/>
    </source>
</evidence>
<dbReference type="PANTHER" id="PTHR45884">
    <property type="entry name" value="N-ACETYLTRANSFERASE ECO"/>
    <property type="match status" value="1"/>
</dbReference>
<sequence>MQSMTKVKRTYSSRSRLSLPSSSPSSSPPSTTKRKRFGEGAENEPPTKKRVTTKTSPSGRLAKPKQSILRQLHFSIETSVLRTCTICGLSYTRGAPDDESLHRAHCLRVQRGMEWGREEEREAEKVGVEEIQSAVKLKDGKKGRIICFKANVGGRIGSKLAILLETINLALSSPPLSTDILQSSKAYLYLIPSLTNAHREKIVGCVIAQRISTAMTVAAPPETLLKRDSNQATDCDSPPSSPTHRLVAVDTTSGLFCHPEALPTPLGIPRLFVPSAHRRQGIASRLLSAAAATFIHGCPLNPVNGDVAFTQPTEGGHAVMQNWGRGGVRIYEE</sequence>
<evidence type="ECO:0000256" key="4">
    <source>
        <dbReference type="ARBA" id="ARBA00022723"/>
    </source>
</evidence>
<gene>
    <name evidence="13" type="ORF">EV702DRAFT_699679</name>
</gene>
<evidence type="ECO:0000256" key="3">
    <source>
        <dbReference type="ARBA" id="ARBA00022679"/>
    </source>
</evidence>
<evidence type="ECO:0000313" key="14">
    <source>
        <dbReference type="Proteomes" id="UP000714275"/>
    </source>
</evidence>
<dbReference type="InterPro" id="IPR016181">
    <property type="entry name" value="Acyl_CoA_acyltransferase"/>
</dbReference>
<evidence type="ECO:0000259" key="11">
    <source>
        <dbReference type="Pfam" id="PF13878"/>
    </source>
</evidence>
<feature type="compositionally biased region" description="Low complexity" evidence="10">
    <location>
        <begin position="12"/>
        <end position="30"/>
    </location>
</feature>
<name>A0A9P6ZJY4_9AGAM</name>
<dbReference type="AlphaFoldDB" id="A0A9P6ZJY4"/>
<keyword evidence="4" id="KW-0479">Metal-binding</keyword>
<dbReference type="GO" id="GO:0007064">
    <property type="term" value="P:mitotic sister chromatid cohesion"/>
    <property type="evidence" value="ECO:0007669"/>
    <property type="project" value="TreeGrafter"/>
</dbReference>
<accession>A0A9P6ZJY4</accession>
<proteinExistence type="inferred from homology"/>
<dbReference type="GO" id="GO:0061733">
    <property type="term" value="F:protein-lysine-acetyltransferase activity"/>
    <property type="evidence" value="ECO:0007669"/>
    <property type="project" value="TreeGrafter"/>
</dbReference>
<keyword evidence="8" id="KW-0131">Cell cycle</keyword>